<evidence type="ECO:0000313" key="8">
    <source>
        <dbReference type="EMBL" id="CAG1832279.1"/>
    </source>
</evidence>
<evidence type="ECO:0000256" key="4">
    <source>
        <dbReference type="ARBA" id="ARBA00023163"/>
    </source>
</evidence>
<feature type="region of interest" description="Disordered" evidence="6">
    <location>
        <begin position="231"/>
        <end position="259"/>
    </location>
</feature>
<dbReference type="Pfam" id="PF00847">
    <property type="entry name" value="AP2"/>
    <property type="match status" value="1"/>
</dbReference>
<evidence type="ECO:0000256" key="5">
    <source>
        <dbReference type="ARBA" id="ARBA00023242"/>
    </source>
</evidence>
<reference evidence="8" key="1">
    <citation type="submission" date="2021-03" db="EMBL/GenBank/DDBJ databases">
        <authorList>
            <consortium name="Genoscope - CEA"/>
            <person name="William W."/>
        </authorList>
    </citation>
    <scope>NUCLEOTIDE SEQUENCE</scope>
    <source>
        <strain evidence="8">Doubled-haploid Pahang</strain>
    </source>
</reference>
<protein>
    <submittedName>
        <fullName evidence="8">(wild Malaysian banana) hypothetical protein</fullName>
    </submittedName>
</protein>
<dbReference type="EMBL" id="HG996472">
    <property type="protein sequence ID" value="CAG1832279.1"/>
    <property type="molecule type" value="Genomic_DNA"/>
</dbReference>
<evidence type="ECO:0000313" key="9">
    <source>
        <dbReference type="EnsemblPlants" id="Ma08_p21180.1"/>
    </source>
</evidence>
<sequence length="334" mass="35855">MDAAFLVPMKRTEHVVVTPKPPLASRPKRRPGDVPAAAPRPRTVRIFCDDYDATDSSGDEDECCHSRLRVRRYVQEIRFDARPARVGATPAAEAGKKRKAGAAAAACGDGSVQTFRGVRRRPWGKYAAEIRDPWRRVRVWLGTYDTAEEAAKVYDSAAIQLRGPDATTNFARPPAGAATTTHPSPPPPAKKNLSENYLTSVSGGYESAEESHNLYSPTSVLRGFSSSSSCSTSAAKANDTEEKPKPPATGIASSSPVEPGGFLQFEEETLFDGLLSFFDDESAPVGVLAEDLSAAFIHDSGLDLLEPSSTWPAGDDFFADIGDLFPIEPLPAAN</sequence>
<dbReference type="InterPro" id="IPR001471">
    <property type="entry name" value="AP2/ERF_dom"/>
</dbReference>
<dbReference type="Gramene" id="Ma08_t21180.1">
    <property type="protein sequence ID" value="Ma08_p21180.1"/>
    <property type="gene ID" value="Ma08_g21180"/>
</dbReference>
<dbReference type="InterPro" id="IPR016177">
    <property type="entry name" value="DNA-bd_dom_sf"/>
</dbReference>
<reference evidence="9" key="2">
    <citation type="submission" date="2021-05" db="UniProtKB">
        <authorList>
            <consortium name="EnsemblPlants"/>
        </authorList>
    </citation>
    <scope>IDENTIFICATION</scope>
    <source>
        <strain evidence="9">subsp. malaccensis</strain>
    </source>
</reference>
<proteinExistence type="predicted"/>
<feature type="domain" description="AP2/ERF" evidence="7">
    <location>
        <begin position="114"/>
        <end position="171"/>
    </location>
</feature>
<organism evidence="9 10">
    <name type="scientific">Musa acuminata subsp. malaccensis</name>
    <name type="common">Wild banana</name>
    <name type="synonym">Musa malaccensis</name>
    <dbReference type="NCBI Taxonomy" id="214687"/>
    <lineage>
        <taxon>Eukaryota</taxon>
        <taxon>Viridiplantae</taxon>
        <taxon>Streptophyta</taxon>
        <taxon>Embryophyta</taxon>
        <taxon>Tracheophyta</taxon>
        <taxon>Spermatophyta</taxon>
        <taxon>Magnoliopsida</taxon>
        <taxon>Liliopsida</taxon>
        <taxon>Zingiberales</taxon>
        <taxon>Musaceae</taxon>
        <taxon>Musa</taxon>
    </lineage>
</organism>
<dbReference type="GO" id="GO:0003700">
    <property type="term" value="F:DNA-binding transcription factor activity"/>
    <property type="evidence" value="ECO:0000318"/>
    <property type="project" value="GO_Central"/>
</dbReference>
<dbReference type="PANTHER" id="PTHR31194:SF140">
    <property type="entry name" value="ETHYLENE-RESPONSIVE TRANSCRIPTION FACTOR CRF2"/>
    <property type="match status" value="1"/>
</dbReference>
<keyword evidence="5" id="KW-0539">Nucleus</keyword>
<dbReference type="EnsemblPlants" id="Ma08_t21180.1">
    <property type="protein sequence ID" value="Ma08_p21180.1"/>
    <property type="gene ID" value="Ma08_g21180"/>
</dbReference>
<dbReference type="InterPro" id="IPR036955">
    <property type="entry name" value="AP2/ERF_dom_sf"/>
</dbReference>
<dbReference type="AlphaFoldDB" id="A0A804K936"/>
<evidence type="ECO:0000256" key="2">
    <source>
        <dbReference type="ARBA" id="ARBA00023015"/>
    </source>
</evidence>
<dbReference type="InterPro" id="IPR050913">
    <property type="entry name" value="AP2/ERF_ERF"/>
</dbReference>
<dbReference type="OMA" id="EDECCHS"/>
<evidence type="ECO:0000313" key="10">
    <source>
        <dbReference type="Proteomes" id="UP000012960"/>
    </source>
</evidence>
<feature type="region of interest" description="Disordered" evidence="6">
    <location>
        <begin position="165"/>
        <end position="195"/>
    </location>
</feature>
<dbReference type="GO" id="GO:0005634">
    <property type="term" value="C:nucleus"/>
    <property type="evidence" value="ECO:0000318"/>
    <property type="project" value="GO_Central"/>
</dbReference>
<dbReference type="FunCoup" id="A0A804K936">
    <property type="interactions" value="150"/>
</dbReference>
<dbReference type="Gene3D" id="3.30.730.10">
    <property type="entry name" value="AP2/ERF domain"/>
    <property type="match status" value="1"/>
</dbReference>
<accession>A0A804K936</accession>
<dbReference type="PROSITE" id="PS51032">
    <property type="entry name" value="AP2_ERF"/>
    <property type="match status" value="1"/>
</dbReference>
<dbReference type="CDD" id="cd00018">
    <property type="entry name" value="AP2"/>
    <property type="match status" value="1"/>
</dbReference>
<dbReference type="SMART" id="SM00380">
    <property type="entry name" value="AP2"/>
    <property type="match status" value="1"/>
</dbReference>
<keyword evidence="10" id="KW-1185">Reference proteome</keyword>
<evidence type="ECO:0000256" key="1">
    <source>
        <dbReference type="ARBA" id="ARBA00004123"/>
    </source>
</evidence>
<name>A0A804K936_MUSAM</name>
<evidence type="ECO:0000259" key="7">
    <source>
        <dbReference type="PROSITE" id="PS51032"/>
    </source>
</evidence>
<comment type="subcellular location">
    <subcellularLocation>
        <location evidence="1">Nucleus</location>
    </subcellularLocation>
</comment>
<keyword evidence="2" id="KW-0805">Transcription regulation</keyword>
<dbReference type="KEGG" id="mus:103995060"/>
<keyword evidence="3" id="KW-0238">DNA-binding</keyword>
<keyword evidence="4" id="KW-0804">Transcription</keyword>
<evidence type="ECO:0000256" key="3">
    <source>
        <dbReference type="ARBA" id="ARBA00023125"/>
    </source>
</evidence>
<dbReference type="Proteomes" id="UP000012960">
    <property type="component" value="Unplaced"/>
</dbReference>
<dbReference type="OrthoDB" id="777519at2759"/>
<dbReference type="SUPFAM" id="SSF54171">
    <property type="entry name" value="DNA-binding domain"/>
    <property type="match status" value="1"/>
</dbReference>
<feature type="region of interest" description="Disordered" evidence="6">
    <location>
        <begin position="18"/>
        <end position="38"/>
    </location>
</feature>
<dbReference type="PRINTS" id="PR00367">
    <property type="entry name" value="ETHRSPELEMNT"/>
</dbReference>
<dbReference type="PANTHER" id="PTHR31194">
    <property type="entry name" value="SHN SHINE , DNA BINDING / TRANSCRIPTION FACTOR"/>
    <property type="match status" value="1"/>
</dbReference>
<feature type="compositionally biased region" description="Low complexity" evidence="6">
    <location>
        <begin position="171"/>
        <end position="182"/>
    </location>
</feature>
<dbReference type="GO" id="GO:0000976">
    <property type="term" value="F:transcription cis-regulatory region binding"/>
    <property type="evidence" value="ECO:0000318"/>
    <property type="project" value="GO_Central"/>
</dbReference>
<gene>
    <name evidence="8" type="ORF">GSMUA_81990.1</name>
</gene>
<dbReference type="FunFam" id="3.30.730.10:FF:000001">
    <property type="entry name" value="Ethylene-responsive transcription factor 2"/>
    <property type="match status" value="1"/>
</dbReference>
<evidence type="ECO:0000256" key="6">
    <source>
        <dbReference type="SAM" id="MobiDB-lite"/>
    </source>
</evidence>